<dbReference type="CDD" id="cd06198">
    <property type="entry name" value="FNR_like_3"/>
    <property type="match status" value="1"/>
</dbReference>
<feature type="transmembrane region" description="Helical" evidence="13">
    <location>
        <begin position="116"/>
        <end position="136"/>
    </location>
</feature>
<dbReference type="GO" id="GO:0050660">
    <property type="term" value="F:flavin adenine dinucleotide binding"/>
    <property type="evidence" value="ECO:0007669"/>
    <property type="project" value="TreeGrafter"/>
</dbReference>
<keyword evidence="5" id="KW-0001">2Fe-2S</keyword>
<evidence type="ECO:0000256" key="1">
    <source>
        <dbReference type="ARBA" id="ARBA00001974"/>
    </source>
</evidence>
<keyword evidence="9" id="KW-0560">Oxidoreductase</keyword>
<keyword evidence="8 13" id="KW-1133">Transmembrane helix</keyword>
<accession>A0A366DU58</accession>
<gene>
    <name evidence="15" type="ORF">DFR74_103440</name>
</gene>
<evidence type="ECO:0000256" key="12">
    <source>
        <dbReference type="ARBA" id="ARBA00023136"/>
    </source>
</evidence>
<dbReference type="GO" id="GO:0016020">
    <property type="term" value="C:membrane"/>
    <property type="evidence" value="ECO:0007669"/>
    <property type="project" value="UniProtKB-SubCell"/>
</dbReference>
<dbReference type="Pfam" id="PF08022">
    <property type="entry name" value="FAD_binding_8"/>
    <property type="match status" value="1"/>
</dbReference>
<dbReference type="SFLD" id="SFLDG01168">
    <property type="entry name" value="Ferric_reductase_subgroup_(FRE"/>
    <property type="match status" value="1"/>
</dbReference>
<protein>
    <submittedName>
        <fullName evidence="15">Putative ferric reductase</fullName>
    </submittedName>
</protein>
<comment type="subcellular location">
    <subcellularLocation>
        <location evidence="2">Membrane</location>
        <topology evidence="2">Multi-pass membrane protein</topology>
    </subcellularLocation>
</comment>
<dbReference type="Gene3D" id="2.40.30.10">
    <property type="entry name" value="Translation factors"/>
    <property type="match status" value="1"/>
</dbReference>
<dbReference type="InterPro" id="IPR013130">
    <property type="entry name" value="Fe3_Rdtase_TM_dom"/>
</dbReference>
<feature type="transmembrane region" description="Helical" evidence="13">
    <location>
        <begin position="81"/>
        <end position="110"/>
    </location>
</feature>
<keyword evidence="12 13" id="KW-0472">Membrane</keyword>
<dbReference type="GO" id="GO:0046872">
    <property type="term" value="F:metal ion binding"/>
    <property type="evidence" value="ECO:0007669"/>
    <property type="project" value="UniProtKB-KW"/>
</dbReference>
<dbReference type="InterPro" id="IPR013112">
    <property type="entry name" value="FAD-bd_8"/>
</dbReference>
<keyword evidence="16" id="KW-1185">Reference proteome</keyword>
<dbReference type="Pfam" id="PF00175">
    <property type="entry name" value="NAD_binding_1"/>
    <property type="match status" value="1"/>
</dbReference>
<evidence type="ECO:0000256" key="6">
    <source>
        <dbReference type="ARBA" id="ARBA00022723"/>
    </source>
</evidence>
<name>A0A366DU58_9NOCA</name>
<feature type="transmembrane region" description="Helical" evidence="13">
    <location>
        <begin position="40"/>
        <end position="60"/>
    </location>
</feature>
<dbReference type="Pfam" id="PF01794">
    <property type="entry name" value="Ferric_reduct"/>
    <property type="match status" value="1"/>
</dbReference>
<comment type="cofactor">
    <cofactor evidence="1">
        <name>FAD</name>
        <dbReference type="ChEBI" id="CHEBI:57692"/>
    </cofactor>
</comment>
<evidence type="ECO:0000256" key="2">
    <source>
        <dbReference type="ARBA" id="ARBA00004141"/>
    </source>
</evidence>
<dbReference type="InterPro" id="IPR017938">
    <property type="entry name" value="Riboflavin_synthase-like_b-brl"/>
</dbReference>
<dbReference type="RefSeq" id="WP_147265786.1">
    <property type="nucleotide sequence ID" value="NZ_QNRE01000003.1"/>
</dbReference>
<keyword evidence="4 13" id="KW-0812">Transmembrane</keyword>
<dbReference type="AlphaFoldDB" id="A0A366DU58"/>
<dbReference type="PRINTS" id="PR00410">
    <property type="entry name" value="PHEHYDRXLASE"/>
</dbReference>
<evidence type="ECO:0000256" key="9">
    <source>
        <dbReference type="ARBA" id="ARBA00023002"/>
    </source>
</evidence>
<dbReference type="SUPFAM" id="SSF63380">
    <property type="entry name" value="Riboflavin synthase domain-like"/>
    <property type="match status" value="1"/>
</dbReference>
<evidence type="ECO:0000256" key="11">
    <source>
        <dbReference type="ARBA" id="ARBA00023014"/>
    </source>
</evidence>
<feature type="domain" description="FAD-binding FR-type" evidence="14">
    <location>
        <begin position="204"/>
        <end position="305"/>
    </location>
</feature>
<keyword evidence="10" id="KW-0408">Iron</keyword>
<sequence>MSLVTRGIAWFGLYLAVAVVPLVFAVAGGAPEGRGFLTEFSVALGFVGMSMMGLQFALVARFQAVAAPFGEDALVQFHRQVSYVALAFILAHPVLLQVAGTDIVALLNLAQAPPRARFAVASTVLLLIVIGTSIWRKRLRLRYETWQVLHGGLSVLVVAFALAHMLLVGYYLDDLWKKLLWVAMTVALVGLLAWVRVVKPIVLRLRCPWEVAEVTAERGDAHTLTLKPVGHGGFRFQPGQFGWLVVDRSPFSVTAHPFSFSSSAERRDAVQMTIKSLGDFTSTVGEIAPGTRAFVDGPHGVFSPDRNEGAGFVLIAGGVGITPMTSILRTMADRGDRRPCLLFYANRSPADATLDDEIRALEERVDVTVVRVLEHPPEGWTGERGFLDRAMLARHLPPGSERMQYFLCGPGPMVTAVEDALAALGIPAERVHTERFDFV</sequence>
<comment type="caution">
    <text evidence="15">The sequence shown here is derived from an EMBL/GenBank/DDBJ whole genome shotgun (WGS) entry which is preliminary data.</text>
</comment>
<keyword evidence="3" id="KW-0285">Flavoprotein</keyword>
<feature type="transmembrane region" description="Helical" evidence="13">
    <location>
        <begin position="148"/>
        <end position="172"/>
    </location>
</feature>
<keyword evidence="6" id="KW-0479">Metal-binding</keyword>
<dbReference type="OrthoDB" id="9801223at2"/>
<evidence type="ECO:0000256" key="13">
    <source>
        <dbReference type="SAM" id="Phobius"/>
    </source>
</evidence>
<dbReference type="GO" id="GO:0016491">
    <property type="term" value="F:oxidoreductase activity"/>
    <property type="evidence" value="ECO:0007669"/>
    <property type="project" value="UniProtKB-KW"/>
</dbReference>
<dbReference type="PROSITE" id="PS51384">
    <property type="entry name" value="FAD_FR"/>
    <property type="match status" value="1"/>
</dbReference>
<dbReference type="SUPFAM" id="SSF52343">
    <property type="entry name" value="Ferredoxin reductase-like, C-terminal NADP-linked domain"/>
    <property type="match status" value="1"/>
</dbReference>
<dbReference type="PANTHER" id="PTHR47354:SF8">
    <property type="entry name" value="1,2-PHENYLACETYL-COA EPOXIDASE, SUBUNIT E"/>
    <property type="match status" value="1"/>
</dbReference>
<evidence type="ECO:0000259" key="14">
    <source>
        <dbReference type="PROSITE" id="PS51384"/>
    </source>
</evidence>
<evidence type="ECO:0000313" key="16">
    <source>
        <dbReference type="Proteomes" id="UP000252586"/>
    </source>
</evidence>
<evidence type="ECO:0000256" key="8">
    <source>
        <dbReference type="ARBA" id="ARBA00022989"/>
    </source>
</evidence>
<keyword evidence="7" id="KW-0274">FAD</keyword>
<dbReference type="PANTHER" id="PTHR47354">
    <property type="entry name" value="NADH OXIDOREDUCTASE HCR"/>
    <property type="match status" value="1"/>
</dbReference>
<keyword evidence="11" id="KW-0411">Iron-sulfur</keyword>
<evidence type="ECO:0000256" key="3">
    <source>
        <dbReference type="ARBA" id="ARBA00022630"/>
    </source>
</evidence>
<reference evidence="15 16" key="1">
    <citation type="submission" date="2018-06" db="EMBL/GenBank/DDBJ databases">
        <title>Genomic Encyclopedia of Type Strains, Phase IV (KMG-IV): sequencing the most valuable type-strain genomes for metagenomic binning, comparative biology and taxonomic classification.</title>
        <authorList>
            <person name="Goeker M."/>
        </authorList>
    </citation>
    <scope>NUCLEOTIDE SEQUENCE [LARGE SCALE GENOMIC DNA]</scope>
    <source>
        <strain evidence="15 16">DSM 44599</strain>
    </source>
</reference>
<dbReference type="SFLD" id="SFLDS00052">
    <property type="entry name" value="Ferric_Reductase_Domain"/>
    <property type="match status" value="1"/>
</dbReference>
<dbReference type="GO" id="GO:0051537">
    <property type="term" value="F:2 iron, 2 sulfur cluster binding"/>
    <property type="evidence" value="ECO:0007669"/>
    <property type="project" value="UniProtKB-KW"/>
</dbReference>
<dbReference type="Gene3D" id="3.40.50.80">
    <property type="entry name" value="Nucleotide-binding domain of ferredoxin-NADP reductase (FNR) module"/>
    <property type="match status" value="1"/>
</dbReference>
<feature type="transmembrane region" description="Helical" evidence="13">
    <location>
        <begin position="178"/>
        <end position="198"/>
    </location>
</feature>
<proteinExistence type="predicted"/>
<dbReference type="Proteomes" id="UP000252586">
    <property type="component" value="Unassembled WGS sequence"/>
</dbReference>
<evidence type="ECO:0000256" key="5">
    <source>
        <dbReference type="ARBA" id="ARBA00022714"/>
    </source>
</evidence>
<organism evidence="15 16">
    <name type="scientific">Nocardia puris</name>
    <dbReference type="NCBI Taxonomy" id="208602"/>
    <lineage>
        <taxon>Bacteria</taxon>
        <taxon>Bacillati</taxon>
        <taxon>Actinomycetota</taxon>
        <taxon>Actinomycetes</taxon>
        <taxon>Mycobacteriales</taxon>
        <taxon>Nocardiaceae</taxon>
        <taxon>Nocardia</taxon>
    </lineage>
</organism>
<evidence type="ECO:0000313" key="15">
    <source>
        <dbReference type="EMBL" id="RBO92794.1"/>
    </source>
</evidence>
<feature type="transmembrane region" description="Helical" evidence="13">
    <location>
        <begin position="7"/>
        <end position="28"/>
    </location>
</feature>
<dbReference type="InterPro" id="IPR001433">
    <property type="entry name" value="OxRdtase_FAD/NAD-bd"/>
</dbReference>
<dbReference type="EMBL" id="QNRE01000003">
    <property type="protein sequence ID" value="RBO92794.1"/>
    <property type="molecule type" value="Genomic_DNA"/>
</dbReference>
<evidence type="ECO:0000256" key="10">
    <source>
        <dbReference type="ARBA" id="ARBA00023004"/>
    </source>
</evidence>
<dbReference type="InterPro" id="IPR017927">
    <property type="entry name" value="FAD-bd_FR_type"/>
</dbReference>
<dbReference type="InterPro" id="IPR039261">
    <property type="entry name" value="FNR_nucleotide-bd"/>
</dbReference>
<dbReference type="InterPro" id="IPR050415">
    <property type="entry name" value="MRET"/>
</dbReference>
<evidence type="ECO:0000256" key="4">
    <source>
        <dbReference type="ARBA" id="ARBA00022692"/>
    </source>
</evidence>
<evidence type="ECO:0000256" key="7">
    <source>
        <dbReference type="ARBA" id="ARBA00022827"/>
    </source>
</evidence>